<dbReference type="InterPro" id="IPR036514">
    <property type="entry name" value="SGNH_hydro_sf"/>
</dbReference>
<sequence length="310" mass="34573">MDKQLAARQQLQESVTQDIRERVAIHKENISRLQSAKVGAQNFAVEIKNKPLVLFACGDSWFDYPLHGNGPLLGDTDIIAQLRKIGSMPPTILNLAVAGDTSVSEMSLKRQTEIIKQLSDKSNWIDGQPDAILFSAGGNDIAGEEFCIFLDFNDGKSVGLNMERFTKALGMVEACYLNLFTIRDRIVPGVLIIGHCYDFPIPNGSHPICAGPWLKPSLDFCNWSVTDGTKIVHEALAEFRNMLKRLESNPKNNFHLVETQGTFKPEDWANELHPYPDGFKVMATKFANDLDKLLRSTLSSLPVKKKSVNR</sequence>
<dbReference type="EMBL" id="CP055538">
    <property type="protein sequence ID" value="QLO13632.1"/>
    <property type="molecule type" value="Genomic_DNA"/>
</dbReference>
<organism evidence="1 2">
    <name type="scientific">Citrobacter freundii</name>
    <dbReference type="NCBI Taxonomy" id="546"/>
    <lineage>
        <taxon>Bacteria</taxon>
        <taxon>Pseudomonadati</taxon>
        <taxon>Pseudomonadota</taxon>
        <taxon>Gammaproteobacteria</taxon>
        <taxon>Enterobacterales</taxon>
        <taxon>Enterobacteriaceae</taxon>
        <taxon>Citrobacter</taxon>
        <taxon>Citrobacter freundii complex</taxon>
    </lineage>
</organism>
<dbReference type="InterPro" id="IPR001087">
    <property type="entry name" value="GDSL"/>
</dbReference>
<gene>
    <name evidence="1" type="ORF">HV183_09385</name>
</gene>
<accession>A0AAE7KYG9</accession>
<name>A0AAE7KYG9_CITFR</name>
<dbReference type="AlphaFoldDB" id="A0AAE7KYG9"/>
<dbReference type="GO" id="GO:0016788">
    <property type="term" value="F:hydrolase activity, acting on ester bonds"/>
    <property type="evidence" value="ECO:0007669"/>
    <property type="project" value="InterPro"/>
</dbReference>
<evidence type="ECO:0000313" key="2">
    <source>
        <dbReference type="Proteomes" id="UP000510650"/>
    </source>
</evidence>
<keyword evidence="1" id="KW-0378">Hydrolase</keyword>
<proteinExistence type="predicted"/>
<dbReference type="Pfam" id="PF00657">
    <property type="entry name" value="Lipase_GDSL"/>
    <property type="match status" value="1"/>
</dbReference>
<dbReference type="Proteomes" id="UP000510650">
    <property type="component" value="Chromosome"/>
</dbReference>
<reference evidence="2" key="1">
    <citation type="submission" date="2020-06" db="EMBL/GenBank/DDBJ databases">
        <title>REHAB project genomes.</title>
        <authorList>
            <person name="Shaw L.P."/>
        </authorList>
    </citation>
    <scope>NUCLEOTIDE SEQUENCE [LARGE SCALE GENOMIC DNA]</scope>
    <source>
        <strain evidence="2">RHBSTW-00398</strain>
    </source>
</reference>
<protein>
    <submittedName>
        <fullName evidence="1">SGNH/GDSL hydrolase family protein</fullName>
    </submittedName>
</protein>
<dbReference type="RefSeq" id="WP_181219440.1">
    <property type="nucleotide sequence ID" value="NZ_CP055538.1"/>
</dbReference>
<evidence type="ECO:0000313" key="1">
    <source>
        <dbReference type="EMBL" id="QLO13632.1"/>
    </source>
</evidence>
<dbReference type="SUPFAM" id="SSF52266">
    <property type="entry name" value="SGNH hydrolase"/>
    <property type="match status" value="1"/>
</dbReference>
<dbReference type="Gene3D" id="3.40.50.1110">
    <property type="entry name" value="SGNH hydrolase"/>
    <property type="match status" value="1"/>
</dbReference>